<accession>A0ABW2HEP7</accession>
<dbReference type="Proteomes" id="UP001596507">
    <property type="component" value="Unassembled WGS sequence"/>
</dbReference>
<sequence length="253" mass="26532">MSFEVAAQSYDRFMGRFSVPLAERFAAFAAPPPGALLDVGCGPGALTAVLARRAGEEQLSGVDPSESFAAAASARFPLADIRRASAEALPFADAVFSATLAQLVVHFMADADAGAREMLRVTRPGGVVAACVWDFAGGRAPQSLFFSALADVVDDVEDESHRVGAHRGDLRALLEKAGCGEVTEAELSVQVPIAGFDDWWEPYTLGVAPAGRQLAALSPADRERVRAAARPLVPDGHFSVTATAWAARGLRPA</sequence>
<proteinExistence type="predicted"/>
<dbReference type="PANTHER" id="PTHR43591:SF24">
    <property type="entry name" value="2-METHOXY-6-POLYPRENYL-1,4-BENZOQUINOL METHYLASE, MITOCHONDRIAL"/>
    <property type="match status" value="1"/>
</dbReference>
<comment type="caution">
    <text evidence="2">The sequence shown here is derived from an EMBL/GenBank/DDBJ whole genome shotgun (WGS) entry which is preliminary data.</text>
</comment>
<name>A0ABW2HEP7_9MICO</name>
<evidence type="ECO:0000313" key="2">
    <source>
        <dbReference type="EMBL" id="MFC7269788.1"/>
    </source>
</evidence>
<protein>
    <submittedName>
        <fullName evidence="2">Class I SAM-dependent methyltransferase</fullName>
        <ecNumber evidence="2">2.1.1.-</ecNumber>
    </submittedName>
</protein>
<keyword evidence="2" id="KW-0489">Methyltransferase</keyword>
<gene>
    <name evidence="2" type="ORF">ACFQRL_12510</name>
</gene>
<dbReference type="EMBL" id="JBHTBE010000003">
    <property type="protein sequence ID" value="MFC7269788.1"/>
    <property type="molecule type" value="Genomic_DNA"/>
</dbReference>
<dbReference type="InterPro" id="IPR029063">
    <property type="entry name" value="SAM-dependent_MTases_sf"/>
</dbReference>
<dbReference type="Gene3D" id="3.40.50.150">
    <property type="entry name" value="Vaccinia Virus protein VP39"/>
    <property type="match status" value="1"/>
</dbReference>
<dbReference type="PANTHER" id="PTHR43591">
    <property type="entry name" value="METHYLTRANSFERASE"/>
    <property type="match status" value="1"/>
</dbReference>
<dbReference type="RefSeq" id="WP_262874708.1">
    <property type="nucleotide sequence ID" value="NZ_BAABKW010000001.1"/>
</dbReference>
<keyword evidence="2" id="KW-0808">Transferase</keyword>
<dbReference type="SUPFAM" id="SSF53335">
    <property type="entry name" value="S-adenosyl-L-methionine-dependent methyltransferases"/>
    <property type="match status" value="1"/>
</dbReference>
<dbReference type="GO" id="GO:0032259">
    <property type="term" value="P:methylation"/>
    <property type="evidence" value="ECO:0007669"/>
    <property type="project" value="UniProtKB-KW"/>
</dbReference>
<organism evidence="2 3">
    <name type="scientific">Microbacterium fluvii</name>
    <dbReference type="NCBI Taxonomy" id="415215"/>
    <lineage>
        <taxon>Bacteria</taxon>
        <taxon>Bacillati</taxon>
        <taxon>Actinomycetota</taxon>
        <taxon>Actinomycetes</taxon>
        <taxon>Micrococcales</taxon>
        <taxon>Microbacteriaceae</taxon>
        <taxon>Microbacterium</taxon>
    </lineage>
</organism>
<keyword evidence="3" id="KW-1185">Reference proteome</keyword>
<dbReference type="GO" id="GO:0008168">
    <property type="term" value="F:methyltransferase activity"/>
    <property type="evidence" value="ECO:0007669"/>
    <property type="project" value="UniProtKB-KW"/>
</dbReference>
<feature type="domain" description="Methyltransferase type 11" evidence="1">
    <location>
        <begin position="37"/>
        <end position="129"/>
    </location>
</feature>
<dbReference type="InterPro" id="IPR013216">
    <property type="entry name" value="Methyltransf_11"/>
</dbReference>
<evidence type="ECO:0000313" key="3">
    <source>
        <dbReference type="Proteomes" id="UP001596507"/>
    </source>
</evidence>
<reference evidence="3" key="1">
    <citation type="journal article" date="2019" name="Int. J. Syst. Evol. Microbiol.">
        <title>The Global Catalogue of Microorganisms (GCM) 10K type strain sequencing project: providing services to taxonomists for standard genome sequencing and annotation.</title>
        <authorList>
            <consortium name="The Broad Institute Genomics Platform"/>
            <consortium name="The Broad Institute Genome Sequencing Center for Infectious Disease"/>
            <person name="Wu L."/>
            <person name="Ma J."/>
        </authorList>
    </citation>
    <scope>NUCLEOTIDE SEQUENCE [LARGE SCALE GENOMIC DNA]</scope>
    <source>
        <strain evidence="3">CGMCC 1.15772</strain>
    </source>
</reference>
<dbReference type="Pfam" id="PF08241">
    <property type="entry name" value="Methyltransf_11"/>
    <property type="match status" value="1"/>
</dbReference>
<dbReference type="EC" id="2.1.1.-" evidence="2"/>
<dbReference type="CDD" id="cd02440">
    <property type="entry name" value="AdoMet_MTases"/>
    <property type="match status" value="1"/>
</dbReference>
<evidence type="ECO:0000259" key="1">
    <source>
        <dbReference type="Pfam" id="PF08241"/>
    </source>
</evidence>